<dbReference type="OrthoDB" id="4475657at2"/>
<dbReference type="Pfam" id="PF14759">
    <property type="entry name" value="Reductase_C"/>
    <property type="match status" value="1"/>
</dbReference>
<dbReference type="Gene3D" id="3.30.390.30">
    <property type="match status" value="1"/>
</dbReference>
<dbReference type="Pfam" id="PF07992">
    <property type="entry name" value="Pyr_redox_2"/>
    <property type="match status" value="1"/>
</dbReference>
<dbReference type="Gene3D" id="3.50.50.60">
    <property type="entry name" value="FAD/NAD(P)-binding domain"/>
    <property type="match status" value="1"/>
</dbReference>
<comment type="cofactor">
    <cofactor evidence="1">
        <name>FAD</name>
        <dbReference type="ChEBI" id="CHEBI:57692"/>
    </cofactor>
</comment>
<dbReference type="InterPro" id="IPR050446">
    <property type="entry name" value="FAD-oxidoreductase/Apoptosis"/>
</dbReference>
<dbReference type="GO" id="GO:0016651">
    <property type="term" value="F:oxidoreductase activity, acting on NAD(P)H"/>
    <property type="evidence" value="ECO:0007669"/>
    <property type="project" value="TreeGrafter"/>
</dbReference>
<feature type="domain" description="Reductase C-terminal" evidence="6">
    <location>
        <begin position="122"/>
        <end position="205"/>
    </location>
</feature>
<dbReference type="PANTHER" id="PTHR43557">
    <property type="entry name" value="APOPTOSIS-INDUCING FACTOR 1"/>
    <property type="match status" value="1"/>
</dbReference>
<reference evidence="7 8" key="1">
    <citation type="submission" date="2016-11" db="EMBL/GenBank/DDBJ databases">
        <authorList>
            <person name="Jaros S."/>
            <person name="Januszkiewicz K."/>
            <person name="Wedrychowicz H."/>
        </authorList>
    </citation>
    <scope>NUCLEOTIDE SEQUENCE [LARGE SCALE GENOMIC DNA]</scope>
    <source>
        <strain evidence="7 8">DSM 44523</strain>
    </source>
</reference>
<evidence type="ECO:0000313" key="7">
    <source>
        <dbReference type="EMBL" id="SHF82862.1"/>
    </source>
</evidence>
<dbReference type="GO" id="GO:0005737">
    <property type="term" value="C:cytoplasm"/>
    <property type="evidence" value="ECO:0007669"/>
    <property type="project" value="TreeGrafter"/>
</dbReference>
<evidence type="ECO:0000259" key="6">
    <source>
        <dbReference type="Pfam" id="PF14759"/>
    </source>
</evidence>
<dbReference type="Proteomes" id="UP000184501">
    <property type="component" value="Unassembled WGS sequence"/>
</dbReference>
<dbReference type="SUPFAM" id="SSF51905">
    <property type="entry name" value="FAD/NAD(P)-binding domain"/>
    <property type="match status" value="1"/>
</dbReference>
<gene>
    <name evidence="7" type="ORF">SAMN05444320_105142</name>
</gene>
<dbReference type="EMBL" id="FQVN01000005">
    <property type="protein sequence ID" value="SHF82862.1"/>
    <property type="molecule type" value="Genomic_DNA"/>
</dbReference>
<proteinExistence type="predicted"/>
<evidence type="ECO:0000256" key="3">
    <source>
        <dbReference type="ARBA" id="ARBA00022827"/>
    </source>
</evidence>
<dbReference type="InterPro" id="IPR016156">
    <property type="entry name" value="FAD/NAD-linked_Rdtase_dimer_sf"/>
</dbReference>
<name>A0A1M5EV07_STRHI</name>
<protein>
    <submittedName>
        <fullName evidence="7">Reductase C-terminal</fullName>
    </submittedName>
</protein>
<evidence type="ECO:0000256" key="4">
    <source>
        <dbReference type="ARBA" id="ARBA00023002"/>
    </source>
</evidence>
<dbReference type="InterPro" id="IPR023753">
    <property type="entry name" value="FAD/NAD-binding_dom"/>
</dbReference>
<dbReference type="AlphaFoldDB" id="A0A1M5EV07"/>
<dbReference type="SUPFAM" id="SSF55424">
    <property type="entry name" value="FAD/NAD-linked reductases, dimerisation (C-terminal) domain"/>
    <property type="match status" value="1"/>
</dbReference>
<evidence type="ECO:0000313" key="8">
    <source>
        <dbReference type="Proteomes" id="UP000184501"/>
    </source>
</evidence>
<keyword evidence="8" id="KW-1185">Reference proteome</keyword>
<dbReference type="PANTHER" id="PTHR43557:SF2">
    <property type="entry name" value="RIESKE DOMAIN-CONTAINING PROTEIN-RELATED"/>
    <property type="match status" value="1"/>
</dbReference>
<evidence type="ECO:0000256" key="2">
    <source>
        <dbReference type="ARBA" id="ARBA00022630"/>
    </source>
</evidence>
<dbReference type="InterPro" id="IPR036188">
    <property type="entry name" value="FAD/NAD-bd_sf"/>
</dbReference>
<evidence type="ECO:0000259" key="5">
    <source>
        <dbReference type="Pfam" id="PF07992"/>
    </source>
</evidence>
<feature type="domain" description="FAD/NAD(P)-binding" evidence="5">
    <location>
        <begin position="3"/>
        <end position="101"/>
    </location>
</feature>
<keyword evidence="2" id="KW-0285">Flavoprotein</keyword>
<evidence type="ECO:0000256" key="1">
    <source>
        <dbReference type="ARBA" id="ARBA00001974"/>
    </source>
</evidence>
<organism evidence="7 8">
    <name type="scientific">Streptoalloteichus hindustanus</name>
    <dbReference type="NCBI Taxonomy" id="2017"/>
    <lineage>
        <taxon>Bacteria</taxon>
        <taxon>Bacillati</taxon>
        <taxon>Actinomycetota</taxon>
        <taxon>Actinomycetes</taxon>
        <taxon>Pseudonocardiales</taxon>
        <taxon>Pseudonocardiaceae</taxon>
        <taxon>Streptoalloteichus</taxon>
    </lineage>
</organism>
<keyword evidence="3" id="KW-0274">FAD</keyword>
<accession>A0A1M5EV07</accession>
<sequence length="210" mass="22438">MDLQFGVRLAEVVRNGDEVVATAEDGRVWRADLAVAALGMVPETELAERAGLDVADGVVVDQRCHTSAPGISAAGDVTVQPHPLRGDRYRIEHLGNAQDQAVAAVRNLLGVPTPYTPVPWSASEQYGVRLQLCGWPAAADAYGERGCVVRGDMSTLDSPALFWNRDRLVGTACVGRPAEFEELRRIVANHPHADLDLLADPATGLAVVGR</sequence>
<dbReference type="InterPro" id="IPR028202">
    <property type="entry name" value="Reductase_C"/>
</dbReference>
<dbReference type="PRINTS" id="PR00368">
    <property type="entry name" value="FADPNR"/>
</dbReference>
<dbReference type="STRING" id="2017.SAMN05444320_105142"/>
<keyword evidence="4" id="KW-0560">Oxidoreductase</keyword>